<evidence type="ECO:0000256" key="1">
    <source>
        <dbReference type="SAM" id="MobiDB-lite"/>
    </source>
</evidence>
<evidence type="ECO:0000313" key="3">
    <source>
        <dbReference type="EMBL" id="PAV17940.1"/>
    </source>
</evidence>
<dbReference type="InterPro" id="IPR036322">
    <property type="entry name" value="WD40_repeat_dom_sf"/>
</dbReference>
<proteinExistence type="predicted"/>
<sequence length="922" mass="103275">MEQSEESHHEGVRTSLNPVLRPYDEDPLSERELLSRLLSILQSASIRDRVNTQGVQTSPVDRHSIHSTPRSQKRGTVRRSFIGTHDSGLSRVSRVPRLDPSEKLKAFERKSLHLQNTLEKMSIFFSEIDDATTANATIKLAVNLRGVTGYLHQHIERLVQADIGPPFEASALITFSQSSQALSDIMRERTALILGGSQDEPFLSLIKLTESEAQYLKENNSNKRMSGIRFRHHTFEMLVQLTTYIGDCHLYLSKTTKIIREVYIKRWEADYNRATQMISIFVLVSILVAILLSLSTLQSNGSLRSAVEAIWLVTLICTVVAMFVNVAESLTKRGILEKCQHFESIHISLTVSQLFTTSGDALLLSAIFLSFVGLILETYLLPQATISKVIVTAVAILQFTMQFVIGLWFFCAQKRSSPTFRSVGVWSKAKGWAQVPFRPSSIVPPVNPPLGTKDIEHGNMPRRPGKAEPPIIQVTEYDDQPPFPTREPYFDPLNVASQVNPPKETYEGSNSTHVNQSAMSHGSNLDVPSVQQPSSEDGRSLPPLPTDVHVVSCLAYSPNGCFLCIGNSSLQEYCSVISTDAPGVSLGQVKLTDIAQQIEWSSDSERVLLRLTHTTYVWNVLPSKTKKRNGILINQEADIAKWHPQLHEIFLCKRNVISRFDPRGMSIGAYQIPNFSIQDFIITRDGNRAIVLTAELSYDDLKKPKRQMLISFNLKRRMVEQMVPVGRGAISLKSSNFTRDHIIVNFVGNMPPHVWRYETPSEAQENYVTPNGFVFERAFGFRLPSYGSSFSGNGIFGTPEDKYILSFTEDGDVFIFNGNTGFMIQHMQILKAKTLLSESKMKHISSSRLLNGPVTQSAVWDPDGIRFTVCMGFMDGSVWQWKISTGCMSDEGMVVAPMQDEEATLMRPGNENESQVQEITSE</sequence>
<dbReference type="STRING" id="2282107.A0A286UEC0"/>
<organism evidence="3 4">
    <name type="scientific">Pyrrhoderma noxium</name>
    <dbReference type="NCBI Taxonomy" id="2282107"/>
    <lineage>
        <taxon>Eukaryota</taxon>
        <taxon>Fungi</taxon>
        <taxon>Dikarya</taxon>
        <taxon>Basidiomycota</taxon>
        <taxon>Agaricomycotina</taxon>
        <taxon>Agaricomycetes</taxon>
        <taxon>Hymenochaetales</taxon>
        <taxon>Hymenochaetaceae</taxon>
        <taxon>Pyrrhoderma</taxon>
    </lineage>
</organism>
<feature type="transmembrane region" description="Helical" evidence="2">
    <location>
        <begin position="277"/>
        <end position="297"/>
    </location>
</feature>
<dbReference type="OrthoDB" id="3243449at2759"/>
<keyword evidence="2" id="KW-0472">Membrane</keyword>
<feature type="transmembrane region" description="Helical" evidence="2">
    <location>
        <begin position="309"/>
        <end position="327"/>
    </location>
</feature>
<dbReference type="AlphaFoldDB" id="A0A286UEC0"/>
<feature type="compositionally biased region" description="Basic and acidic residues" evidence="1">
    <location>
        <begin position="1"/>
        <end position="12"/>
    </location>
</feature>
<feature type="transmembrane region" description="Helical" evidence="2">
    <location>
        <begin position="389"/>
        <end position="410"/>
    </location>
</feature>
<evidence type="ECO:0000256" key="2">
    <source>
        <dbReference type="SAM" id="Phobius"/>
    </source>
</evidence>
<feature type="region of interest" description="Disordered" evidence="1">
    <location>
        <begin position="1"/>
        <end position="23"/>
    </location>
</feature>
<dbReference type="EMBL" id="NBII01000006">
    <property type="protein sequence ID" value="PAV17940.1"/>
    <property type="molecule type" value="Genomic_DNA"/>
</dbReference>
<keyword evidence="4" id="KW-1185">Reference proteome</keyword>
<dbReference type="Proteomes" id="UP000217199">
    <property type="component" value="Unassembled WGS sequence"/>
</dbReference>
<accession>A0A286UEC0</accession>
<protein>
    <submittedName>
        <fullName evidence="3">WD40 domain containing protein</fullName>
    </submittedName>
</protein>
<gene>
    <name evidence="3" type="ORF">PNOK_0642600</name>
</gene>
<feature type="region of interest" description="Disordered" evidence="1">
    <location>
        <begin position="495"/>
        <end position="542"/>
    </location>
</feature>
<comment type="caution">
    <text evidence="3">The sequence shown here is derived from an EMBL/GenBank/DDBJ whole genome shotgun (WGS) entry which is preliminary data.</text>
</comment>
<dbReference type="InParanoid" id="A0A286UEC0"/>
<name>A0A286UEC0_9AGAM</name>
<evidence type="ECO:0000313" key="4">
    <source>
        <dbReference type="Proteomes" id="UP000217199"/>
    </source>
</evidence>
<keyword evidence="2" id="KW-0812">Transmembrane</keyword>
<dbReference type="SUPFAM" id="SSF50978">
    <property type="entry name" value="WD40 repeat-like"/>
    <property type="match status" value="1"/>
</dbReference>
<feature type="transmembrane region" description="Helical" evidence="2">
    <location>
        <begin position="361"/>
        <end position="382"/>
    </location>
</feature>
<feature type="compositionally biased region" description="Polar residues" evidence="1">
    <location>
        <begin position="507"/>
        <end position="523"/>
    </location>
</feature>
<feature type="region of interest" description="Disordered" evidence="1">
    <location>
        <begin position="50"/>
        <end position="82"/>
    </location>
</feature>
<reference evidence="3 4" key="1">
    <citation type="journal article" date="2017" name="Mol. Ecol.">
        <title>Comparative and population genomic landscape of Phellinus noxius: A hypervariable fungus causing root rot in trees.</title>
        <authorList>
            <person name="Chung C.L."/>
            <person name="Lee T.J."/>
            <person name="Akiba M."/>
            <person name="Lee H.H."/>
            <person name="Kuo T.H."/>
            <person name="Liu D."/>
            <person name="Ke H.M."/>
            <person name="Yokoi T."/>
            <person name="Roa M.B."/>
            <person name="Lu M.J."/>
            <person name="Chang Y.Y."/>
            <person name="Ann P.J."/>
            <person name="Tsai J.N."/>
            <person name="Chen C.Y."/>
            <person name="Tzean S.S."/>
            <person name="Ota Y."/>
            <person name="Hattori T."/>
            <person name="Sahashi N."/>
            <person name="Liou R.F."/>
            <person name="Kikuchi T."/>
            <person name="Tsai I.J."/>
        </authorList>
    </citation>
    <scope>NUCLEOTIDE SEQUENCE [LARGE SCALE GENOMIC DNA]</scope>
    <source>
        <strain evidence="3 4">FFPRI411160</strain>
    </source>
</reference>
<keyword evidence="2" id="KW-1133">Transmembrane helix</keyword>